<reference evidence="2 3" key="1">
    <citation type="journal article" date="2013" name="Genome Biol.">
        <title>Genome of Acanthamoeba castellanii highlights extensive lateral gene transfer and early evolution of tyrosine kinase signaling.</title>
        <authorList>
            <person name="Clarke M."/>
            <person name="Lohan A.J."/>
            <person name="Liu B."/>
            <person name="Lagkouvardos I."/>
            <person name="Roy S."/>
            <person name="Zafar N."/>
            <person name="Bertelli C."/>
            <person name="Schilde C."/>
            <person name="Kianianmomeni A."/>
            <person name="Burglin T.R."/>
            <person name="Frech C."/>
            <person name="Turcotte B."/>
            <person name="Kopec K.O."/>
            <person name="Synnott J.M."/>
            <person name="Choo C."/>
            <person name="Paponov I."/>
            <person name="Finkler A."/>
            <person name="Soon Heng Tan C."/>
            <person name="Hutchins A.P."/>
            <person name="Weinmeier T."/>
            <person name="Rattei T."/>
            <person name="Chu J.S."/>
            <person name="Gimenez G."/>
            <person name="Irimia M."/>
            <person name="Rigden D.J."/>
            <person name="Fitzpatrick D.A."/>
            <person name="Lorenzo-Morales J."/>
            <person name="Bateman A."/>
            <person name="Chiu C.H."/>
            <person name="Tang P."/>
            <person name="Hegemann P."/>
            <person name="Fromm H."/>
            <person name="Raoult D."/>
            <person name="Greub G."/>
            <person name="Miranda-Saavedra D."/>
            <person name="Chen N."/>
            <person name="Nash P."/>
            <person name="Ginger M.L."/>
            <person name="Horn M."/>
            <person name="Schaap P."/>
            <person name="Caler L."/>
            <person name="Loftus B."/>
        </authorList>
    </citation>
    <scope>NUCLEOTIDE SEQUENCE [LARGE SCALE GENOMIC DNA]</scope>
    <source>
        <strain evidence="2 3">Neff</strain>
    </source>
</reference>
<protein>
    <submittedName>
        <fullName evidence="2">Uncharacterized protein</fullName>
    </submittedName>
</protein>
<proteinExistence type="predicted"/>
<evidence type="ECO:0000256" key="1">
    <source>
        <dbReference type="SAM" id="MobiDB-lite"/>
    </source>
</evidence>
<accession>L8HBG0</accession>
<name>L8HBG0_ACACF</name>
<dbReference type="Proteomes" id="UP000011083">
    <property type="component" value="Unassembled WGS sequence"/>
</dbReference>
<dbReference type="RefSeq" id="XP_004348516.1">
    <property type="nucleotide sequence ID" value="XM_004348466.1"/>
</dbReference>
<feature type="compositionally biased region" description="Low complexity" evidence="1">
    <location>
        <begin position="104"/>
        <end position="119"/>
    </location>
</feature>
<evidence type="ECO:0000313" key="2">
    <source>
        <dbReference type="EMBL" id="ELR22058.1"/>
    </source>
</evidence>
<dbReference type="EMBL" id="KB007890">
    <property type="protein sequence ID" value="ELR22058.1"/>
    <property type="molecule type" value="Genomic_DNA"/>
</dbReference>
<dbReference type="KEGG" id="acan:ACA1_158020"/>
<evidence type="ECO:0000313" key="3">
    <source>
        <dbReference type="Proteomes" id="UP000011083"/>
    </source>
</evidence>
<feature type="region of interest" description="Disordered" evidence="1">
    <location>
        <begin position="100"/>
        <end position="122"/>
    </location>
</feature>
<dbReference type="GeneID" id="14922980"/>
<dbReference type="AlphaFoldDB" id="L8HBG0"/>
<organism evidence="2 3">
    <name type="scientific">Acanthamoeba castellanii (strain ATCC 30010 / Neff)</name>
    <dbReference type="NCBI Taxonomy" id="1257118"/>
    <lineage>
        <taxon>Eukaryota</taxon>
        <taxon>Amoebozoa</taxon>
        <taxon>Discosea</taxon>
        <taxon>Longamoebia</taxon>
        <taxon>Centramoebida</taxon>
        <taxon>Acanthamoebidae</taxon>
        <taxon>Acanthamoeba</taxon>
    </lineage>
</organism>
<dbReference type="VEuPathDB" id="AmoebaDB:ACA1_158020"/>
<keyword evidence="3" id="KW-1185">Reference proteome</keyword>
<sequence length="220" mass="25486">MEAHQQDRDREDRKKIEKAILNKLKDIHAIKERLYTLRYDTTQPHEDTVRDVENLIHELKRLESGLVFLREEAWRNFEQSLNLPALGLAEGSLIKAIKGEQPPGAASAGSTQATAEGAGVRLDDSSELKMMRTRSTKTLEDKSPQEKWQAMFRMFQEWRRHTTLAEAQRLSEKDAKALKREQVAKLRAAVYTLQQKKELTQSDQLLLQQLSQRLRMLHNT</sequence>
<gene>
    <name evidence="2" type="ORF">ACA1_158020</name>
</gene>